<reference evidence="3" key="1">
    <citation type="journal article" date="2019" name="Int. J. Syst. Evol. Microbiol.">
        <title>The Global Catalogue of Microorganisms (GCM) 10K type strain sequencing project: providing services to taxonomists for standard genome sequencing and annotation.</title>
        <authorList>
            <consortium name="The Broad Institute Genomics Platform"/>
            <consortium name="The Broad Institute Genome Sequencing Center for Infectious Disease"/>
            <person name="Wu L."/>
            <person name="Ma J."/>
        </authorList>
    </citation>
    <scope>NUCLEOTIDE SEQUENCE [LARGE SCALE GENOMIC DNA]</scope>
    <source>
        <strain evidence="3">JCM 14549</strain>
    </source>
</reference>
<evidence type="ECO:0000256" key="1">
    <source>
        <dbReference type="SAM" id="MobiDB-lite"/>
    </source>
</evidence>
<organism evidence="2 3">
    <name type="scientific">Streptomyces cheonanensis</name>
    <dbReference type="NCBI Taxonomy" id="312720"/>
    <lineage>
        <taxon>Bacteria</taxon>
        <taxon>Bacillati</taxon>
        <taxon>Actinomycetota</taxon>
        <taxon>Actinomycetes</taxon>
        <taxon>Kitasatosporales</taxon>
        <taxon>Streptomycetaceae</taxon>
        <taxon>Streptomyces</taxon>
    </lineage>
</organism>
<accession>A0ABP5GDE1</accession>
<protein>
    <submittedName>
        <fullName evidence="2">Uncharacterized protein</fullName>
    </submittedName>
</protein>
<feature type="region of interest" description="Disordered" evidence="1">
    <location>
        <begin position="25"/>
        <end position="73"/>
    </location>
</feature>
<sequence length="73" mass="7328">MLNDVMAPAGISSCSMDRAWRKEALTGQSGTGHGPLLSASAGGVRAGGGGSGGRVARETKTARNMTPAGDNRR</sequence>
<proteinExistence type="predicted"/>
<dbReference type="EMBL" id="BAAANQ010000001">
    <property type="protein sequence ID" value="GAA2044398.1"/>
    <property type="molecule type" value="Genomic_DNA"/>
</dbReference>
<keyword evidence="3" id="KW-1185">Reference proteome</keyword>
<feature type="compositionally biased region" description="Gly residues" evidence="1">
    <location>
        <begin position="44"/>
        <end position="53"/>
    </location>
</feature>
<name>A0ABP5GDE1_9ACTN</name>
<evidence type="ECO:0000313" key="3">
    <source>
        <dbReference type="Proteomes" id="UP001403094"/>
    </source>
</evidence>
<gene>
    <name evidence="2" type="ORF">GCM10009757_09990</name>
</gene>
<comment type="caution">
    <text evidence="2">The sequence shown here is derived from an EMBL/GenBank/DDBJ whole genome shotgun (WGS) entry which is preliminary data.</text>
</comment>
<dbReference type="Proteomes" id="UP001403094">
    <property type="component" value="Unassembled WGS sequence"/>
</dbReference>
<evidence type="ECO:0000313" key="2">
    <source>
        <dbReference type="EMBL" id="GAA2044398.1"/>
    </source>
</evidence>